<dbReference type="Gene3D" id="3.30.300.130">
    <property type="entry name" value="Fe-S cluster assembly (FSCA)"/>
    <property type="match status" value="1"/>
</dbReference>
<sequence>MPIDGAPSRHSRSCLGEGVHTSTSTEDSGRALIRALVWGALETVHDPELDEPVAELGFVTEIVVRELMPGPYGVVLVRLRLPTRFCASASATVMVADVADAVRAIPEILEAEIRLEDHVAADEINRRVGSPSRPGSASAARDDELAELRRAVEEQAHLACLARACERLLAEGWTIDRLAEARVGDLPEDAGARLLRRRDVLGLSPDPGALLLVDAGDASSEHHHIRTLQRARAVRTGHEHNAALCRTLQTRRDAVQPT</sequence>
<proteinExistence type="predicted"/>
<dbReference type="Pfam" id="PF01883">
    <property type="entry name" value="FeS_assembly_P"/>
    <property type="match status" value="1"/>
</dbReference>
<keyword evidence="4" id="KW-1185">Reference proteome</keyword>
<feature type="region of interest" description="Disordered" evidence="1">
    <location>
        <begin position="1"/>
        <end position="26"/>
    </location>
</feature>
<evidence type="ECO:0000313" key="3">
    <source>
        <dbReference type="EMBL" id="SDG91213.1"/>
    </source>
</evidence>
<dbReference type="STRING" id="366584.SAMN05216377_116176"/>
<dbReference type="AlphaFoldDB" id="A0A1G7Y4C4"/>
<evidence type="ECO:0000259" key="2">
    <source>
        <dbReference type="Pfam" id="PF01883"/>
    </source>
</evidence>
<accession>A0A1G7Y4C4</accession>
<dbReference type="InterPro" id="IPR002744">
    <property type="entry name" value="MIP18-like"/>
</dbReference>
<dbReference type="SUPFAM" id="SSF117916">
    <property type="entry name" value="Fe-S cluster assembly (FSCA) domain-like"/>
    <property type="match status" value="1"/>
</dbReference>
<dbReference type="OrthoDB" id="153551at2"/>
<gene>
    <name evidence="3" type="ORF">SAMN05216377_116176</name>
</gene>
<dbReference type="InterPro" id="IPR034904">
    <property type="entry name" value="FSCA_dom_sf"/>
</dbReference>
<organism evidence="3 4">
    <name type="scientific">Pseudonocardia oroxyli</name>
    <dbReference type="NCBI Taxonomy" id="366584"/>
    <lineage>
        <taxon>Bacteria</taxon>
        <taxon>Bacillati</taxon>
        <taxon>Actinomycetota</taxon>
        <taxon>Actinomycetes</taxon>
        <taxon>Pseudonocardiales</taxon>
        <taxon>Pseudonocardiaceae</taxon>
        <taxon>Pseudonocardia</taxon>
    </lineage>
</organism>
<name>A0A1G7Y4C4_PSEOR</name>
<protein>
    <recommendedName>
        <fullName evidence="2">MIP18 family-like domain-containing protein</fullName>
    </recommendedName>
</protein>
<dbReference type="EMBL" id="FNBE01000016">
    <property type="protein sequence ID" value="SDG91213.1"/>
    <property type="molecule type" value="Genomic_DNA"/>
</dbReference>
<evidence type="ECO:0000256" key="1">
    <source>
        <dbReference type="SAM" id="MobiDB-lite"/>
    </source>
</evidence>
<reference evidence="3 4" key="1">
    <citation type="submission" date="2016-10" db="EMBL/GenBank/DDBJ databases">
        <authorList>
            <person name="de Groot N.N."/>
        </authorList>
    </citation>
    <scope>NUCLEOTIDE SEQUENCE [LARGE SCALE GENOMIC DNA]</scope>
    <source>
        <strain evidence="3 4">CGMCC 4.3143</strain>
    </source>
</reference>
<feature type="domain" description="MIP18 family-like" evidence="2">
    <location>
        <begin position="37"/>
        <end position="112"/>
    </location>
</feature>
<dbReference type="Proteomes" id="UP000198967">
    <property type="component" value="Unassembled WGS sequence"/>
</dbReference>
<evidence type="ECO:0000313" key="4">
    <source>
        <dbReference type="Proteomes" id="UP000198967"/>
    </source>
</evidence>
<dbReference type="RefSeq" id="WP_143030176.1">
    <property type="nucleotide sequence ID" value="NZ_FNBE01000016.1"/>
</dbReference>